<reference evidence="4 5" key="1">
    <citation type="journal article" date="2022" name="Nat. Genet.">
        <title>Improved pea reference genome and pan-genome highlight genomic features and evolutionary characteristics.</title>
        <authorList>
            <person name="Yang T."/>
            <person name="Liu R."/>
            <person name="Luo Y."/>
            <person name="Hu S."/>
            <person name="Wang D."/>
            <person name="Wang C."/>
            <person name="Pandey M.K."/>
            <person name="Ge S."/>
            <person name="Xu Q."/>
            <person name="Li N."/>
            <person name="Li G."/>
            <person name="Huang Y."/>
            <person name="Saxena R.K."/>
            <person name="Ji Y."/>
            <person name="Li M."/>
            <person name="Yan X."/>
            <person name="He Y."/>
            <person name="Liu Y."/>
            <person name="Wang X."/>
            <person name="Xiang C."/>
            <person name="Varshney R.K."/>
            <person name="Ding H."/>
            <person name="Gao S."/>
            <person name="Zong X."/>
        </authorList>
    </citation>
    <scope>NUCLEOTIDE SEQUENCE [LARGE SCALE GENOMIC DNA]</scope>
    <source>
        <strain evidence="4 5">cv. Zhongwan 6</strain>
    </source>
</reference>
<dbReference type="AlphaFoldDB" id="A0A9D4WH47"/>
<feature type="domain" description="K Homology" evidence="3">
    <location>
        <begin position="119"/>
        <end position="194"/>
    </location>
</feature>
<sequence length="766" mass="84326">MSNSDISPLADFLSLEPSAGPFKNLKKKDSLPKFGAADSALATLKGIKALTEVCAAYGGKKLSLFHCIPGNFRIWSVMVSAKEEPDRPIPPAVEGLLRVHKQVCNVDREPADNASGAGRPGVMRLLVADTQAGSLIWKQGATIKTFQDATGCSIRILGSEHLPIFALRDDSIVKIQGESAGVHKAVELIALHLRNPNQPIASSCARLQFSVDDNGPRGTEGEEVSQCSQESANADNFPSGRELRIVVMQNGGEYIANEESNQASCSEPYYLSLDDVTCQESFDQKRSNQPGSSAANVDYQFNLHALSNISSLDFGQESFPRDGEFGVKKREALSGIVPDRVIQVSYAENKFEDAFTNLWSFLCPFMISATSRIFDVEERILKAKACLKLASWLRRGYSDWNLESTVPKMLADFDMTGPTSIGKDGNSKNINCKQNLGSITEEIIGTTTKLSSRICPTLGKSWISYASWCFKQAGGSLPVQNETSMDSCLFSPILVPEILPERFRLTKDEVLRIKSLLLCLLQDNIDVEGFRDEQEEESSLHDSAEHSSTNNPLPKLVSHVVNIIETVAGAPGAETSGGERLLATVSSQLRVCLLNANFGLGESDIAPTLDDFVDIWWSLRKRRVSLFGHAAHGYIQYFSYSSSHLGHSHMPGSENDTFKQKKKTGNYTLRATLYGVELKDKLASSLLVVPLLPWQEVTPQLFARLSSHPEQLFRKQLEGLLIMLAKNSPCFIVYPTLVDVNAYEEKPSEELHHVLGCPREIYPQLV</sequence>
<organism evidence="4 5">
    <name type="scientific">Pisum sativum</name>
    <name type="common">Garden pea</name>
    <name type="synonym">Lathyrus oleraceus</name>
    <dbReference type="NCBI Taxonomy" id="3888"/>
    <lineage>
        <taxon>Eukaryota</taxon>
        <taxon>Viridiplantae</taxon>
        <taxon>Streptophyta</taxon>
        <taxon>Embryophyta</taxon>
        <taxon>Tracheophyta</taxon>
        <taxon>Spermatophyta</taxon>
        <taxon>Magnoliopsida</taxon>
        <taxon>eudicotyledons</taxon>
        <taxon>Gunneridae</taxon>
        <taxon>Pentapetalae</taxon>
        <taxon>rosids</taxon>
        <taxon>fabids</taxon>
        <taxon>Fabales</taxon>
        <taxon>Fabaceae</taxon>
        <taxon>Papilionoideae</taxon>
        <taxon>50 kb inversion clade</taxon>
        <taxon>NPAAA clade</taxon>
        <taxon>Hologalegina</taxon>
        <taxon>IRL clade</taxon>
        <taxon>Fabeae</taxon>
        <taxon>Lathyrus</taxon>
    </lineage>
</organism>
<dbReference type="SMART" id="SM00322">
    <property type="entry name" value="KH"/>
    <property type="match status" value="1"/>
</dbReference>
<dbReference type="PANTHER" id="PTHR11139">
    <property type="entry name" value="ATAXIA TELANGIECTASIA MUTATED ATM -RELATED"/>
    <property type="match status" value="1"/>
</dbReference>
<comment type="caution">
    <text evidence="4">The sequence shown here is derived from an EMBL/GenBank/DDBJ whole genome shotgun (WGS) entry which is preliminary data.</text>
</comment>
<proteinExistence type="predicted"/>
<dbReference type="EMBL" id="JAMSHJ010000005">
    <property type="protein sequence ID" value="KAI5402674.1"/>
    <property type="molecule type" value="Genomic_DNA"/>
</dbReference>
<evidence type="ECO:0000313" key="4">
    <source>
        <dbReference type="EMBL" id="KAI5402674.1"/>
    </source>
</evidence>
<feature type="compositionally biased region" description="Polar residues" evidence="2">
    <location>
        <begin position="225"/>
        <end position="236"/>
    </location>
</feature>
<dbReference type="PANTHER" id="PTHR11139:SF71">
    <property type="entry name" value="SERINE_THREONINE-PROTEIN KINASE SMG1"/>
    <property type="match status" value="1"/>
</dbReference>
<name>A0A9D4WH47_PEA</name>
<protein>
    <recommendedName>
        <fullName evidence="3">K Homology domain-containing protein</fullName>
    </recommendedName>
</protein>
<feature type="compositionally biased region" description="Basic and acidic residues" evidence="2">
    <location>
        <begin position="532"/>
        <end position="545"/>
    </location>
</feature>
<feature type="region of interest" description="Disordered" evidence="2">
    <location>
        <begin position="532"/>
        <end position="553"/>
    </location>
</feature>
<dbReference type="GO" id="GO:0005634">
    <property type="term" value="C:nucleus"/>
    <property type="evidence" value="ECO:0007669"/>
    <property type="project" value="TreeGrafter"/>
</dbReference>
<dbReference type="CDD" id="cd22460">
    <property type="entry name" value="KH-I_PEPPER_rpt2_like"/>
    <property type="match status" value="1"/>
</dbReference>
<dbReference type="Proteomes" id="UP001058974">
    <property type="component" value="Chromosome 5"/>
</dbReference>
<dbReference type="SUPFAM" id="SSF54791">
    <property type="entry name" value="Eukaryotic type KH-domain (KH-domain type I)"/>
    <property type="match status" value="1"/>
</dbReference>
<evidence type="ECO:0000259" key="3">
    <source>
        <dbReference type="SMART" id="SM00322"/>
    </source>
</evidence>
<dbReference type="InterPro" id="IPR050517">
    <property type="entry name" value="DDR_Repair_Kinase"/>
</dbReference>
<dbReference type="InterPro" id="IPR004088">
    <property type="entry name" value="KH_dom_type_1"/>
</dbReference>
<dbReference type="GO" id="GO:0003723">
    <property type="term" value="F:RNA binding"/>
    <property type="evidence" value="ECO:0007669"/>
    <property type="project" value="UniProtKB-UniRule"/>
</dbReference>
<gene>
    <name evidence="4" type="ORF">KIW84_050321</name>
</gene>
<dbReference type="Gramene" id="Psat05G0032100-T1">
    <property type="protein sequence ID" value="KAI5402674.1"/>
    <property type="gene ID" value="KIW84_050321"/>
</dbReference>
<accession>A0A9D4WH47</accession>
<dbReference type="GO" id="GO:0000184">
    <property type="term" value="P:nuclear-transcribed mRNA catabolic process, nonsense-mediated decay"/>
    <property type="evidence" value="ECO:0007669"/>
    <property type="project" value="TreeGrafter"/>
</dbReference>
<dbReference type="PROSITE" id="PS50084">
    <property type="entry name" value="KH_TYPE_1"/>
    <property type="match status" value="1"/>
</dbReference>
<dbReference type="Gene3D" id="3.30.1370.10">
    <property type="entry name" value="K Homology domain, type 1"/>
    <property type="match status" value="1"/>
</dbReference>
<evidence type="ECO:0000256" key="1">
    <source>
        <dbReference type="PROSITE-ProRule" id="PRU00117"/>
    </source>
</evidence>
<dbReference type="InterPro" id="IPR036612">
    <property type="entry name" value="KH_dom_type_1_sf"/>
</dbReference>
<evidence type="ECO:0000256" key="2">
    <source>
        <dbReference type="SAM" id="MobiDB-lite"/>
    </source>
</evidence>
<dbReference type="InterPro" id="IPR004087">
    <property type="entry name" value="KH_dom"/>
</dbReference>
<dbReference type="GO" id="GO:0004674">
    <property type="term" value="F:protein serine/threonine kinase activity"/>
    <property type="evidence" value="ECO:0007669"/>
    <property type="project" value="TreeGrafter"/>
</dbReference>
<dbReference type="Pfam" id="PF00013">
    <property type="entry name" value="KH_1"/>
    <property type="match status" value="1"/>
</dbReference>
<feature type="region of interest" description="Disordered" evidence="2">
    <location>
        <begin position="212"/>
        <end position="236"/>
    </location>
</feature>
<keyword evidence="5" id="KW-1185">Reference proteome</keyword>
<keyword evidence="1" id="KW-0694">RNA-binding</keyword>
<evidence type="ECO:0000313" key="5">
    <source>
        <dbReference type="Proteomes" id="UP001058974"/>
    </source>
</evidence>